<dbReference type="EMBL" id="MU853411">
    <property type="protein sequence ID" value="KAK4133808.1"/>
    <property type="molecule type" value="Genomic_DNA"/>
</dbReference>
<keyword evidence="2" id="KW-1185">Reference proteome</keyword>
<evidence type="ECO:0000313" key="1">
    <source>
        <dbReference type="EMBL" id="KAK4133808.1"/>
    </source>
</evidence>
<comment type="caution">
    <text evidence="1">The sequence shown here is derived from an EMBL/GenBank/DDBJ whole genome shotgun (WGS) entry which is preliminary data.</text>
</comment>
<proteinExistence type="predicted"/>
<reference evidence="1" key="2">
    <citation type="submission" date="2023-05" db="EMBL/GenBank/DDBJ databases">
        <authorList>
            <consortium name="Lawrence Berkeley National Laboratory"/>
            <person name="Steindorff A."/>
            <person name="Hensen N."/>
            <person name="Bonometti L."/>
            <person name="Westerberg I."/>
            <person name="Brannstrom I.O."/>
            <person name="Guillou S."/>
            <person name="Cros-Aarteil S."/>
            <person name="Calhoun S."/>
            <person name="Haridas S."/>
            <person name="Kuo A."/>
            <person name="Mondo S."/>
            <person name="Pangilinan J."/>
            <person name="Riley R."/>
            <person name="Labutti K."/>
            <person name="Andreopoulos B."/>
            <person name="Lipzen A."/>
            <person name="Chen C."/>
            <person name="Yanf M."/>
            <person name="Daum C."/>
            <person name="Ng V."/>
            <person name="Clum A."/>
            <person name="Ohm R."/>
            <person name="Martin F."/>
            <person name="Silar P."/>
            <person name="Natvig D."/>
            <person name="Lalanne C."/>
            <person name="Gautier V."/>
            <person name="Ament-Velasquez S.L."/>
            <person name="Kruys A."/>
            <person name="Hutchinson M.I."/>
            <person name="Powell A.J."/>
            <person name="Barry K."/>
            <person name="Miller A.N."/>
            <person name="Grigoriev I.V."/>
            <person name="Debuchy R."/>
            <person name="Gladieux P."/>
            <person name="Thoren M.H."/>
            <person name="Johannesson H."/>
        </authorList>
    </citation>
    <scope>NUCLEOTIDE SEQUENCE</scope>
    <source>
        <strain evidence="1">CBS 123565</strain>
    </source>
</reference>
<gene>
    <name evidence="1" type="ORF">BT67DRAFT_44542</name>
</gene>
<name>A0AAN6ZDH1_9PEZI</name>
<protein>
    <submittedName>
        <fullName evidence="1">Uncharacterized protein</fullName>
    </submittedName>
</protein>
<accession>A0AAN6ZDH1</accession>
<evidence type="ECO:0000313" key="2">
    <source>
        <dbReference type="Proteomes" id="UP001304895"/>
    </source>
</evidence>
<dbReference type="AlphaFoldDB" id="A0AAN6ZDH1"/>
<organism evidence="1 2">
    <name type="scientific">Trichocladium antarcticum</name>
    <dbReference type="NCBI Taxonomy" id="1450529"/>
    <lineage>
        <taxon>Eukaryota</taxon>
        <taxon>Fungi</taxon>
        <taxon>Dikarya</taxon>
        <taxon>Ascomycota</taxon>
        <taxon>Pezizomycotina</taxon>
        <taxon>Sordariomycetes</taxon>
        <taxon>Sordariomycetidae</taxon>
        <taxon>Sordariales</taxon>
        <taxon>Chaetomiaceae</taxon>
        <taxon>Trichocladium</taxon>
    </lineage>
</organism>
<dbReference type="Proteomes" id="UP001304895">
    <property type="component" value="Unassembled WGS sequence"/>
</dbReference>
<sequence>MEGPAPVTVPGFGVVAAADLEPRDEAPCLLVWAGGGGGGGGGGGAAWLISCLVAESGLVACLGYAGGLAGASWTWLALAGLFAALPSLMGERSSLTSIMNLRLAMTGGSSLSNWKSDAKLGQHSPPGLPVQRERWYLVRMGEQTSVPEYSGDKRDKQRHVWAEKTRNKPQPAGVWIDSSEPDETACFHLHTTELTHAGVCAYYSAAHQRRCYIQTARRPAKLLAN</sequence>
<reference evidence="1" key="1">
    <citation type="journal article" date="2023" name="Mol. Phylogenet. Evol.">
        <title>Genome-scale phylogeny and comparative genomics of the fungal order Sordariales.</title>
        <authorList>
            <person name="Hensen N."/>
            <person name="Bonometti L."/>
            <person name="Westerberg I."/>
            <person name="Brannstrom I.O."/>
            <person name="Guillou S."/>
            <person name="Cros-Aarteil S."/>
            <person name="Calhoun S."/>
            <person name="Haridas S."/>
            <person name="Kuo A."/>
            <person name="Mondo S."/>
            <person name="Pangilinan J."/>
            <person name="Riley R."/>
            <person name="LaButti K."/>
            <person name="Andreopoulos B."/>
            <person name="Lipzen A."/>
            <person name="Chen C."/>
            <person name="Yan M."/>
            <person name="Daum C."/>
            <person name="Ng V."/>
            <person name="Clum A."/>
            <person name="Steindorff A."/>
            <person name="Ohm R.A."/>
            <person name="Martin F."/>
            <person name="Silar P."/>
            <person name="Natvig D.O."/>
            <person name="Lalanne C."/>
            <person name="Gautier V."/>
            <person name="Ament-Velasquez S.L."/>
            <person name="Kruys A."/>
            <person name="Hutchinson M.I."/>
            <person name="Powell A.J."/>
            <person name="Barry K."/>
            <person name="Miller A.N."/>
            <person name="Grigoriev I.V."/>
            <person name="Debuchy R."/>
            <person name="Gladieux P."/>
            <person name="Hiltunen Thoren M."/>
            <person name="Johannesson H."/>
        </authorList>
    </citation>
    <scope>NUCLEOTIDE SEQUENCE</scope>
    <source>
        <strain evidence="1">CBS 123565</strain>
    </source>
</reference>